<evidence type="ECO:0000313" key="3">
    <source>
        <dbReference type="Proteomes" id="UP000266841"/>
    </source>
</evidence>
<evidence type="ECO:0000256" key="1">
    <source>
        <dbReference type="SAM" id="MobiDB-lite"/>
    </source>
</evidence>
<name>K0S6C0_THAOC</name>
<evidence type="ECO:0000313" key="2">
    <source>
        <dbReference type="EMBL" id="EJK61623.1"/>
    </source>
</evidence>
<dbReference type="AlphaFoldDB" id="K0S6C0"/>
<dbReference type="EMBL" id="AGNL01019729">
    <property type="protein sequence ID" value="EJK61623.1"/>
    <property type="molecule type" value="Genomic_DNA"/>
</dbReference>
<accession>K0S6C0</accession>
<feature type="compositionally biased region" description="Low complexity" evidence="1">
    <location>
        <begin position="158"/>
        <end position="167"/>
    </location>
</feature>
<protein>
    <submittedName>
        <fullName evidence="2">Uncharacterized protein</fullName>
    </submittedName>
</protein>
<dbReference type="Proteomes" id="UP000266841">
    <property type="component" value="Unassembled WGS sequence"/>
</dbReference>
<keyword evidence="3" id="KW-1185">Reference proteome</keyword>
<proteinExistence type="predicted"/>
<comment type="caution">
    <text evidence="2">The sequence shown here is derived from an EMBL/GenBank/DDBJ whole genome shotgun (WGS) entry which is preliminary data.</text>
</comment>
<feature type="compositionally biased region" description="Basic residues" evidence="1">
    <location>
        <begin position="147"/>
        <end position="157"/>
    </location>
</feature>
<feature type="region of interest" description="Disordered" evidence="1">
    <location>
        <begin position="83"/>
        <end position="179"/>
    </location>
</feature>
<reference evidence="2 3" key="1">
    <citation type="journal article" date="2012" name="Genome Biol.">
        <title>Genome and low-iron response of an oceanic diatom adapted to chronic iron limitation.</title>
        <authorList>
            <person name="Lommer M."/>
            <person name="Specht M."/>
            <person name="Roy A.S."/>
            <person name="Kraemer L."/>
            <person name="Andreson R."/>
            <person name="Gutowska M.A."/>
            <person name="Wolf J."/>
            <person name="Bergner S.V."/>
            <person name="Schilhabel M.B."/>
            <person name="Klostermeier U.C."/>
            <person name="Beiko R.G."/>
            <person name="Rosenstiel P."/>
            <person name="Hippler M."/>
            <person name="Laroche J."/>
        </authorList>
    </citation>
    <scope>NUCLEOTIDE SEQUENCE [LARGE SCALE GENOMIC DNA]</scope>
    <source>
        <strain evidence="2 3">CCMP1005</strain>
    </source>
</reference>
<sequence>MPHLLAWFGVTKDRKQGTRFMETIDDERQRFSITYQLVRNWNVETLLGHLSPERARNIELEGQVASMGEEIRALKRENARLRRENQDLLSGNVTSKRKRVSPALPMPRRVHEPSSRMDDDEIKNKPKRGRKRSGDNDNETDAPSRSHSAKRPSRRNTRSASARAGTPGPRPSRARSRPR</sequence>
<organism evidence="2 3">
    <name type="scientific">Thalassiosira oceanica</name>
    <name type="common">Marine diatom</name>
    <dbReference type="NCBI Taxonomy" id="159749"/>
    <lineage>
        <taxon>Eukaryota</taxon>
        <taxon>Sar</taxon>
        <taxon>Stramenopiles</taxon>
        <taxon>Ochrophyta</taxon>
        <taxon>Bacillariophyta</taxon>
        <taxon>Coscinodiscophyceae</taxon>
        <taxon>Thalassiosirophycidae</taxon>
        <taxon>Thalassiosirales</taxon>
        <taxon>Thalassiosiraceae</taxon>
        <taxon>Thalassiosira</taxon>
    </lineage>
</organism>
<gene>
    <name evidence="2" type="ORF">THAOC_17857</name>
</gene>